<dbReference type="InterPro" id="IPR029787">
    <property type="entry name" value="Nucleotide_cyclase"/>
</dbReference>
<comment type="subcellular location">
    <subcellularLocation>
        <location evidence="1">Membrane</location>
        <topology evidence="1">Multi-pass membrane protein</topology>
    </subcellularLocation>
</comment>
<dbReference type="InterPro" id="IPR052155">
    <property type="entry name" value="Biofilm_reg_signaling"/>
</dbReference>
<name>A0A0U1KUU3_9FIRM</name>
<dbReference type="PROSITE" id="PS50887">
    <property type="entry name" value="GGDEF"/>
    <property type="match status" value="1"/>
</dbReference>
<dbReference type="CDD" id="cd01949">
    <property type="entry name" value="GGDEF"/>
    <property type="match status" value="1"/>
</dbReference>
<evidence type="ECO:0000313" key="8">
    <source>
        <dbReference type="Proteomes" id="UP000049855"/>
    </source>
</evidence>
<feature type="domain" description="GGDEF" evidence="6">
    <location>
        <begin position="377"/>
        <end position="506"/>
    </location>
</feature>
<evidence type="ECO:0000259" key="6">
    <source>
        <dbReference type="PROSITE" id="PS50887"/>
    </source>
</evidence>
<accession>A0A0U1KUU3</accession>
<keyword evidence="2 5" id="KW-0812">Transmembrane</keyword>
<dbReference type="GO" id="GO:0016020">
    <property type="term" value="C:membrane"/>
    <property type="evidence" value="ECO:0007669"/>
    <property type="project" value="UniProtKB-SubCell"/>
</dbReference>
<dbReference type="Gene3D" id="3.30.70.270">
    <property type="match status" value="1"/>
</dbReference>
<evidence type="ECO:0000313" key="7">
    <source>
        <dbReference type="EMBL" id="CQR71045.1"/>
    </source>
</evidence>
<reference evidence="8" key="1">
    <citation type="submission" date="2015-03" db="EMBL/GenBank/DDBJ databases">
        <authorList>
            <person name="Nijsse Bart"/>
        </authorList>
    </citation>
    <scope>NUCLEOTIDE SEQUENCE [LARGE SCALE GENOMIC DNA]</scope>
</reference>
<dbReference type="Gene3D" id="3.30.450.20">
    <property type="entry name" value="PAS domain"/>
    <property type="match status" value="1"/>
</dbReference>
<dbReference type="RefSeq" id="WP_021169753.1">
    <property type="nucleotide sequence ID" value="NZ_CTRP01000003.1"/>
</dbReference>
<dbReference type="InterPro" id="IPR043128">
    <property type="entry name" value="Rev_trsase/Diguanyl_cyclase"/>
</dbReference>
<dbReference type="InterPro" id="IPR000160">
    <property type="entry name" value="GGDEF_dom"/>
</dbReference>
<dbReference type="EMBL" id="CTRP01000003">
    <property type="protein sequence ID" value="CQR71045.1"/>
    <property type="molecule type" value="Genomic_DNA"/>
</dbReference>
<evidence type="ECO:0000256" key="5">
    <source>
        <dbReference type="SAM" id="Phobius"/>
    </source>
</evidence>
<evidence type="ECO:0000256" key="1">
    <source>
        <dbReference type="ARBA" id="ARBA00004141"/>
    </source>
</evidence>
<evidence type="ECO:0000256" key="4">
    <source>
        <dbReference type="ARBA" id="ARBA00023136"/>
    </source>
</evidence>
<dbReference type="Pfam" id="PF13675">
    <property type="entry name" value="PilJ"/>
    <property type="match status" value="1"/>
</dbReference>
<dbReference type="SUPFAM" id="SSF55073">
    <property type="entry name" value="Nucleotide cyclase"/>
    <property type="match status" value="1"/>
</dbReference>
<dbReference type="AlphaFoldDB" id="A0A0U1KUU3"/>
<keyword evidence="8" id="KW-1185">Reference proteome</keyword>
<keyword evidence="4 5" id="KW-0472">Membrane</keyword>
<dbReference type="PANTHER" id="PTHR44757">
    <property type="entry name" value="DIGUANYLATE CYCLASE DGCP"/>
    <property type="match status" value="1"/>
</dbReference>
<dbReference type="SMART" id="SM00267">
    <property type="entry name" value="GGDEF"/>
    <property type="match status" value="1"/>
</dbReference>
<keyword evidence="3 5" id="KW-1133">Transmembrane helix</keyword>
<dbReference type="Pfam" id="PF00990">
    <property type="entry name" value="GGDEF"/>
    <property type="match status" value="1"/>
</dbReference>
<feature type="transmembrane region" description="Helical" evidence="5">
    <location>
        <begin position="20"/>
        <end position="42"/>
    </location>
</feature>
<gene>
    <name evidence="7" type="ORF">SpAn4DRAFT_2023</name>
</gene>
<dbReference type="InterPro" id="IPR029095">
    <property type="entry name" value="NarX-like_N"/>
</dbReference>
<evidence type="ECO:0000256" key="2">
    <source>
        <dbReference type="ARBA" id="ARBA00022692"/>
    </source>
</evidence>
<sequence>MADIGVPDIQKISHSLRRRYILALSIIALLVVFSQVLIQFALNDQESDSRVINIAGRQRMLSQRISKCALLLEYSPSETQLFFCREEIRYSVDLWAKSHVGLQRGDAELGLPGNNSSRIMAMFNKIEPQFQAIVRASKVIDDGDAVQRRNAVATILDNQAEFLEGMDEIVFQYDVEAKNKVNWIKQMETSILVITFITLILEACYIFRPAEKHIQRTFEEYRRSESGFKRLFDIAPTPMMMLTPHEYGVVRINHAASNLLNISKDEAGKWTFSELLNIRDEEAANWRSILSRDSVAGIELPMFLRGNDARVLAFTTHTSFAGKPHLVLGLVDITDKHIQHKQLELFAAIDDMTGLLNRRAFLEKLDIALNKAKQDNQELSLAFLDIDGLKKVNDTYGHQEGDWYISTVAFYLRDMIRKNDFSGRLGGDEFAIAFPDCPRRVAEKIVHHIQAQVESLAVFLGKPYAMGISIGVVSTRSSGDEEDSDSLLCLADNAMYQQKNLRHREN</sequence>
<dbReference type="SUPFAM" id="SSF55785">
    <property type="entry name" value="PYP-like sensor domain (PAS domain)"/>
    <property type="match status" value="1"/>
</dbReference>
<dbReference type="InterPro" id="IPR035965">
    <property type="entry name" value="PAS-like_dom_sf"/>
</dbReference>
<protein>
    <submittedName>
        <fullName evidence="7">Diguanylate cyclase/phosphodiesterase (GGDEF &amp; EAL domains) with PAS/PAC sensor(S)</fullName>
    </submittedName>
</protein>
<dbReference type="PANTHER" id="PTHR44757:SF2">
    <property type="entry name" value="BIOFILM ARCHITECTURE MAINTENANCE PROTEIN MBAA"/>
    <property type="match status" value="1"/>
</dbReference>
<proteinExistence type="predicted"/>
<evidence type="ECO:0000256" key="3">
    <source>
        <dbReference type="ARBA" id="ARBA00022989"/>
    </source>
</evidence>
<dbReference type="Proteomes" id="UP000049855">
    <property type="component" value="Unassembled WGS sequence"/>
</dbReference>
<organism evidence="7 8">
    <name type="scientific">Sporomusa ovata</name>
    <dbReference type="NCBI Taxonomy" id="2378"/>
    <lineage>
        <taxon>Bacteria</taxon>
        <taxon>Bacillati</taxon>
        <taxon>Bacillota</taxon>
        <taxon>Negativicutes</taxon>
        <taxon>Selenomonadales</taxon>
        <taxon>Sporomusaceae</taxon>
        <taxon>Sporomusa</taxon>
    </lineage>
</organism>
<dbReference type="NCBIfam" id="TIGR00254">
    <property type="entry name" value="GGDEF"/>
    <property type="match status" value="1"/>
</dbReference>